<dbReference type="Proteomes" id="UP000271098">
    <property type="component" value="Unassembled WGS sequence"/>
</dbReference>
<evidence type="ECO:0000313" key="3">
    <source>
        <dbReference type="EMBL" id="VDN32800.1"/>
    </source>
</evidence>
<reference evidence="5" key="1">
    <citation type="submission" date="2016-06" db="UniProtKB">
        <authorList>
            <consortium name="WormBaseParasite"/>
        </authorList>
    </citation>
    <scope>IDENTIFICATION</scope>
</reference>
<evidence type="ECO:0000313" key="4">
    <source>
        <dbReference type="Proteomes" id="UP000271098"/>
    </source>
</evidence>
<evidence type="ECO:0000256" key="1">
    <source>
        <dbReference type="ARBA" id="ARBA00023002"/>
    </source>
</evidence>
<keyword evidence="4" id="KW-1185">Reference proteome</keyword>
<sequence length="246" mass="26337">MVSYLAPIKGLVALVSGGASGLGAGTARHLISHGAKVVILDLPQSRGEALAKEFGENCFFAAADVTHSFGQIVVACLVHPVCVCVCVLVRSPEEVSNAFRSLVDRFEQLDAVVNCAGVSYPFKLYNLQKKRTCDMELIRKTLDINVMGTFNVIQHALETFALKNKDSLGFRGVVINTASIAAYDGQVGQCVYAASKGAIVSATLALARDHAEDGIRFMTIAPGLFDTPLLSGLPKKVHQPFFLNRP</sequence>
<dbReference type="EMBL" id="UYRT01087642">
    <property type="protein sequence ID" value="VDN32800.1"/>
    <property type="molecule type" value="Genomic_DNA"/>
</dbReference>
<comment type="similarity">
    <text evidence="2">Belongs to the short-chain dehydrogenases/reductases (SDR) family.</text>
</comment>
<dbReference type="GO" id="GO:0016491">
    <property type="term" value="F:oxidoreductase activity"/>
    <property type="evidence" value="ECO:0007669"/>
    <property type="project" value="UniProtKB-KW"/>
</dbReference>
<dbReference type="SUPFAM" id="SSF51735">
    <property type="entry name" value="NAD(P)-binding Rossmann-fold domains"/>
    <property type="match status" value="1"/>
</dbReference>
<dbReference type="InterPro" id="IPR002347">
    <property type="entry name" value="SDR_fam"/>
</dbReference>
<dbReference type="PANTHER" id="PTHR43658:SF8">
    <property type="entry name" value="17-BETA-HYDROXYSTEROID DEHYDROGENASE 14-RELATED"/>
    <property type="match status" value="1"/>
</dbReference>
<protein>
    <submittedName>
        <fullName evidence="5">Hydroxysteroid 17-beta dehydrogenase 10</fullName>
    </submittedName>
</protein>
<dbReference type="InterPro" id="IPR036291">
    <property type="entry name" value="NAD(P)-bd_dom_sf"/>
</dbReference>
<evidence type="ECO:0000313" key="5">
    <source>
        <dbReference type="WBParaSite" id="GPUH_0001897901-mRNA-1"/>
    </source>
</evidence>
<dbReference type="PANTHER" id="PTHR43658">
    <property type="entry name" value="SHORT-CHAIN DEHYDROGENASE/REDUCTASE"/>
    <property type="match status" value="1"/>
</dbReference>
<dbReference type="Pfam" id="PF00106">
    <property type="entry name" value="adh_short"/>
    <property type="match status" value="2"/>
</dbReference>
<dbReference type="OrthoDB" id="1274115at2759"/>
<gene>
    <name evidence="3" type="ORF">GPUH_LOCUS18954</name>
</gene>
<name>A0A183EDB3_9BILA</name>
<accession>A0A183EDB3</accession>
<dbReference type="PRINTS" id="PR00081">
    <property type="entry name" value="GDHRDH"/>
</dbReference>
<organism evidence="5">
    <name type="scientific">Gongylonema pulchrum</name>
    <dbReference type="NCBI Taxonomy" id="637853"/>
    <lineage>
        <taxon>Eukaryota</taxon>
        <taxon>Metazoa</taxon>
        <taxon>Ecdysozoa</taxon>
        <taxon>Nematoda</taxon>
        <taxon>Chromadorea</taxon>
        <taxon>Rhabditida</taxon>
        <taxon>Spirurina</taxon>
        <taxon>Spiruromorpha</taxon>
        <taxon>Spiruroidea</taxon>
        <taxon>Gongylonematidae</taxon>
        <taxon>Gongylonema</taxon>
    </lineage>
</organism>
<evidence type="ECO:0000256" key="2">
    <source>
        <dbReference type="RuleBase" id="RU000363"/>
    </source>
</evidence>
<reference evidence="3 4" key="2">
    <citation type="submission" date="2018-11" db="EMBL/GenBank/DDBJ databases">
        <authorList>
            <consortium name="Pathogen Informatics"/>
        </authorList>
    </citation>
    <scope>NUCLEOTIDE SEQUENCE [LARGE SCALE GENOMIC DNA]</scope>
</reference>
<dbReference type="WBParaSite" id="GPUH_0001897901-mRNA-1">
    <property type="protein sequence ID" value="GPUH_0001897901-mRNA-1"/>
    <property type="gene ID" value="GPUH_0001897901"/>
</dbReference>
<proteinExistence type="inferred from homology"/>
<keyword evidence="1" id="KW-0560">Oxidoreductase</keyword>
<dbReference type="AlphaFoldDB" id="A0A183EDB3"/>
<dbReference type="Gene3D" id="3.40.50.720">
    <property type="entry name" value="NAD(P)-binding Rossmann-like Domain"/>
    <property type="match status" value="1"/>
</dbReference>
<dbReference type="PRINTS" id="PR00080">
    <property type="entry name" value="SDRFAMILY"/>
</dbReference>